<dbReference type="HOGENOM" id="CLU_2219218_0_0_10"/>
<organism evidence="1 2">
    <name type="scientific">Flavobacterium columnare (strain ATCC 49512 / CIP 103533 / TG 44/87)</name>
    <dbReference type="NCBI Taxonomy" id="1041826"/>
    <lineage>
        <taxon>Bacteria</taxon>
        <taxon>Pseudomonadati</taxon>
        <taxon>Bacteroidota</taxon>
        <taxon>Flavobacteriia</taxon>
        <taxon>Flavobacteriales</taxon>
        <taxon>Flavobacteriaceae</taxon>
        <taxon>Flavobacterium</taxon>
    </lineage>
</organism>
<gene>
    <name evidence="1" type="ordered locus">FCOL_09535</name>
</gene>
<evidence type="ECO:0000313" key="2">
    <source>
        <dbReference type="Proteomes" id="UP000005638"/>
    </source>
</evidence>
<keyword evidence="2" id="KW-1185">Reference proteome</keyword>
<reference evidence="1 2" key="1">
    <citation type="journal article" date="2012" name="J. Bacteriol.">
        <title>Genome Sequence of the Fish Pathogen Flavobacterium columnare ATCC 49512.</title>
        <authorList>
            <person name="Tekedar H.C."/>
            <person name="Karsi A."/>
            <person name="Gillaspy A.F."/>
            <person name="Dyer D.W."/>
            <person name="Benton N.R."/>
            <person name="Zaitshik J."/>
            <person name="Vamenta S."/>
            <person name="Banes M.M."/>
            <person name="Gulsoy N."/>
            <person name="Aboko-Cole M."/>
            <person name="Waldbieser G.C."/>
            <person name="Lawrence M.L."/>
        </authorList>
    </citation>
    <scope>NUCLEOTIDE SEQUENCE [LARGE SCALE GENOMIC DNA]</scope>
    <source>
        <strain evidence="2">ATCC 49512 / CIP 103533 / TG 44/87</strain>
    </source>
</reference>
<protein>
    <recommendedName>
        <fullName evidence="3">HlyD family efflux transporter periplasmic adaptor subunit</fullName>
    </recommendedName>
</protein>
<dbReference type="KEGG" id="fco:FCOL_09535"/>
<dbReference type="eggNOG" id="COG1566">
    <property type="taxonomic scope" value="Bacteria"/>
</dbReference>
<sequence>MREVYKSPALNSGKIKVAQKVNIRLTNYPDREFGILQGKISNISLVPDKEGNIIIDVILPQGMQTSYQKQIPFQQEMRGSAEIITEDLRLIERILYQFREIFKSNG</sequence>
<dbReference type="RefSeq" id="WP_014165990.1">
    <property type="nucleotide sequence ID" value="NC_016510.2"/>
</dbReference>
<dbReference type="Gene3D" id="2.40.30.170">
    <property type="match status" value="1"/>
</dbReference>
<proteinExistence type="predicted"/>
<dbReference type="STRING" id="1041826.FCOL_09535"/>
<dbReference type="Proteomes" id="UP000005638">
    <property type="component" value="Chromosome"/>
</dbReference>
<accession>G8XBD6</accession>
<dbReference type="EMBL" id="CP003222">
    <property type="protein sequence ID" value="AEW86716.1"/>
    <property type="molecule type" value="Genomic_DNA"/>
</dbReference>
<name>G8XBD6_FLACA</name>
<evidence type="ECO:0008006" key="3">
    <source>
        <dbReference type="Google" id="ProtNLM"/>
    </source>
</evidence>
<evidence type="ECO:0000313" key="1">
    <source>
        <dbReference type="EMBL" id="AEW86716.1"/>
    </source>
</evidence>
<dbReference type="AlphaFoldDB" id="G8XBD6"/>